<dbReference type="AlphaFoldDB" id="A0AAD8WGI6"/>
<dbReference type="PANTHER" id="PTHR33527:SF21">
    <property type="entry name" value="OS10G0182800 PROTEIN"/>
    <property type="match status" value="1"/>
</dbReference>
<proteinExistence type="predicted"/>
<evidence type="ECO:0000313" key="2">
    <source>
        <dbReference type="Proteomes" id="UP001231189"/>
    </source>
</evidence>
<accession>A0AAD8WGI6</accession>
<protein>
    <recommendedName>
        <fullName evidence="3">RRM domain-containing protein</fullName>
    </recommendedName>
</protein>
<keyword evidence="2" id="KW-1185">Reference proteome</keyword>
<comment type="caution">
    <text evidence="1">The sequence shown here is derived from an EMBL/GenBank/DDBJ whole genome shotgun (WGS) entry which is preliminary data.</text>
</comment>
<evidence type="ECO:0008006" key="3">
    <source>
        <dbReference type="Google" id="ProtNLM"/>
    </source>
</evidence>
<sequence>MLDCLRHQEPMVPAIPLISALCQDGNVDPRFFAFHQDLVVRGVVDILDGVGKLIFDDRLHVLLTRYQTGLVGNPPELMAPYSSKPVVVPEDCRSMFITFSKGIPIDREEIFEYFRQKWGGCIVRVLMEKTSGGNAPMYGRIIFKSEAFVRLVLNGQRLVKITVGYRQIWLRKYVPRPKND</sequence>
<evidence type="ECO:0000313" key="1">
    <source>
        <dbReference type="EMBL" id="KAK1661792.1"/>
    </source>
</evidence>
<dbReference type="Proteomes" id="UP001231189">
    <property type="component" value="Unassembled WGS sequence"/>
</dbReference>
<gene>
    <name evidence="1" type="ORF">QYE76_049951</name>
</gene>
<dbReference type="EMBL" id="JAUUTY010000003">
    <property type="protein sequence ID" value="KAK1661792.1"/>
    <property type="molecule type" value="Genomic_DNA"/>
</dbReference>
<reference evidence="1" key="1">
    <citation type="submission" date="2023-07" db="EMBL/GenBank/DDBJ databases">
        <title>A chromosome-level genome assembly of Lolium multiflorum.</title>
        <authorList>
            <person name="Chen Y."/>
            <person name="Copetti D."/>
            <person name="Kolliker R."/>
            <person name="Studer B."/>
        </authorList>
    </citation>
    <scope>NUCLEOTIDE SEQUENCE</scope>
    <source>
        <strain evidence="1">02402/16</strain>
        <tissue evidence="1">Leaf</tissue>
    </source>
</reference>
<organism evidence="1 2">
    <name type="scientific">Lolium multiflorum</name>
    <name type="common">Italian ryegrass</name>
    <name type="synonym">Lolium perenne subsp. multiflorum</name>
    <dbReference type="NCBI Taxonomy" id="4521"/>
    <lineage>
        <taxon>Eukaryota</taxon>
        <taxon>Viridiplantae</taxon>
        <taxon>Streptophyta</taxon>
        <taxon>Embryophyta</taxon>
        <taxon>Tracheophyta</taxon>
        <taxon>Spermatophyta</taxon>
        <taxon>Magnoliopsida</taxon>
        <taxon>Liliopsida</taxon>
        <taxon>Poales</taxon>
        <taxon>Poaceae</taxon>
        <taxon>BOP clade</taxon>
        <taxon>Pooideae</taxon>
        <taxon>Poodae</taxon>
        <taxon>Poeae</taxon>
        <taxon>Poeae Chloroplast Group 2 (Poeae type)</taxon>
        <taxon>Loliodinae</taxon>
        <taxon>Loliinae</taxon>
        <taxon>Lolium</taxon>
    </lineage>
</organism>
<name>A0AAD8WGI6_LOLMU</name>
<dbReference type="PANTHER" id="PTHR33527">
    <property type="entry name" value="OS07G0274300 PROTEIN"/>
    <property type="match status" value="1"/>
</dbReference>